<sequence>MIQGPSTGLRARLPEDVPVLHAELYDDVATRSRADTRPWAPIAAAGGSSPYEPQASDGAEAFFSVVDRTSGELAGEALLWGIDTHNRSAHLGMSLRPAFRGRGFGAEVVQLLCFYGFTVRGLHRLQLETLADNAPMIGAARRAGFVPEGTLRRSAWVMGEYLDEVILGLPADEWKPADWQR</sequence>
<keyword evidence="1" id="KW-0808">Transferase</keyword>
<dbReference type="RefSeq" id="WP_030224589.1">
    <property type="nucleotide sequence ID" value="NZ_BSRP01000005.1"/>
</dbReference>
<dbReference type="Proteomes" id="UP000231791">
    <property type="component" value="Chromosome"/>
</dbReference>
<evidence type="ECO:0000313" key="1">
    <source>
        <dbReference type="EMBL" id="ATZ23325.1"/>
    </source>
</evidence>
<dbReference type="GO" id="GO:0004145">
    <property type="term" value="F:diamine N-acetyltransferase activity"/>
    <property type="evidence" value="ECO:0007669"/>
    <property type="project" value="UniProtKB-EC"/>
</dbReference>
<dbReference type="PROSITE" id="PS51186">
    <property type="entry name" value="GNAT"/>
    <property type="match status" value="1"/>
</dbReference>
<dbReference type="GO" id="GO:1990189">
    <property type="term" value="F:protein N-terminal-serine acetyltransferase activity"/>
    <property type="evidence" value="ECO:0007669"/>
    <property type="project" value="TreeGrafter"/>
</dbReference>
<organism evidence="1 2">
    <name type="scientific">Streptomyces lavendulae subsp. lavendulae</name>
    <dbReference type="NCBI Taxonomy" id="58340"/>
    <lineage>
        <taxon>Bacteria</taxon>
        <taxon>Bacillati</taxon>
        <taxon>Actinomycetota</taxon>
        <taxon>Actinomycetes</taxon>
        <taxon>Kitasatosporales</taxon>
        <taxon>Streptomycetaceae</taxon>
        <taxon>Streptomyces</taxon>
    </lineage>
</organism>
<dbReference type="EC" id="2.3.1.57" evidence="1"/>
<dbReference type="GeneID" id="49382531"/>
<proteinExistence type="predicted"/>
<accession>A0A2K8PCF1</accession>
<dbReference type="PANTHER" id="PTHR43441">
    <property type="entry name" value="RIBOSOMAL-PROTEIN-SERINE ACETYLTRANSFERASE"/>
    <property type="match status" value="1"/>
</dbReference>
<dbReference type="Pfam" id="PF13302">
    <property type="entry name" value="Acetyltransf_3"/>
    <property type="match status" value="1"/>
</dbReference>
<dbReference type="InterPro" id="IPR016181">
    <property type="entry name" value="Acyl_CoA_acyltransferase"/>
</dbReference>
<reference evidence="1 2" key="1">
    <citation type="submission" date="2017-11" db="EMBL/GenBank/DDBJ databases">
        <title>Complete genome sequence of Streptomyces lavendulae subsp. lavendulae CCM 3239 (formerly 'Streptomyces aureofaciens CCM 3239'), the producer of the angucycline-type antibiotic auricin.</title>
        <authorList>
            <person name="Busche T."/>
            <person name="Novakova R."/>
            <person name="Al'Dilaimi A."/>
            <person name="Homerova D."/>
            <person name="Feckova L."/>
            <person name="Rezuchova B."/>
            <person name="Mingyar E."/>
            <person name="Csolleiova D."/>
            <person name="Bekeova C."/>
            <person name="Winkler A."/>
            <person name="Sevcikova B."/>
            <person name="Kalinowski J."/>
            <person name="Kormanec J."/>
            <person name="Ruckert C."/>
        </authorList>
    </citation>
    <scope>NUCLEOTIDE SEQUENCE [LARGE SCALE GENOMIC DNA]</scope>
    <source>
        <strain evidence="1 2">CCM 3239</strain>
    </source>
</reference>
<keyword evidence="1" id="KW-0012">Acyltransferase</keyword>
<dbReference type="CDD" id="cd04301">
    <property type="entry name" value="NAT_SF"/>
    <property type="match status" value="1"/>
</dbReference>
<dbReference type="GO" id="GO:0005737">
    <property type="term" value="C:cytoplasm"/>
    <property type="evidence" value="ECO:0007669"/>
    <property type="project" value="TreeGrafter"/>
</dbReference>
<name>A0A2K8PCF1_STRLA</name>
<dbReference type="AlphaFoldDB" id="A0A2K8PCF1"/>
<dbReference type="KEGG" id="slx:SLAV_07105"/>
<dbReference type="EMBL" id="CP024985">
    <property type="protein sequence ID" value="ATZ23325.1"/>
    <property type="molecule type" value="Genomic_DNA"/>
</dbReference>
<dbReference type="InterPro" id="IPR051908">
    <property type="entry name" value="Ribosomal_N-acetyltransferase"/>
</dbReference>
<evidence type="ECO:0000313" key="2">
    <source>
        <dbReference type="Proteomes" id="UP000231791"/>
    </source>
</evidence>
<dbReference type="PANTHER" id="PTHR43441:SF11">
    <property type="entry name" value="RIBOSOMAL-PROTEIN-SERINE ACETYLTRANSFERASE"/>
    <property type="match status" value="1"/>
</dbReference>
<dbReference type="InterPro" id="IPR000182">
    <property type="entry name" value="GNAT_dom"/>
</dbReference>
<dbReference type="Gene3D" id="3.40.630.30">
    <property type="match status" value="1"/>
</dbReference>
<dbReference type="GO" id="GO:0008999">
    <property type="term" value="F:protein-N-terminal-alanine acetyltransferase activity"/>
    <property type="evidence" value="ECO:0007669"/>
    <property type="project" value="TreeGrafter"/>
</dbReference>
<dbReference type="OrthoDB" id="9814648at2"/>
<keyword evidence="2" id="KW-1185">Reference proteome</keyword>
<protein>
    <submittedName>
        <fullName evidence="1">Spermidine N(1)-acetyltransferase</fullName>
        <ecNumber evidence="1">2.3.1.57</ecNumber>
    </submittedName>
</protein>
<dbReference type="SUPFAM" id="SSF55729">
    <property type="entry name" value="Acyl-CoA N-acyltransferases (Nat)"/>
    <property type="match status" value="1"/>
</dbReference>
<gene>
    <name evidence="1" type="primary">speG</name>
    <name evidence="1" type="ORF">SLAV_07105</name>
</gene>